<dbReference type="Gene3D" id="1.20.1090.10">
    <property type="entry name" value="Dehydroquinate synthase-like - alpha domain"/>
    <property type="match status" value="1"/>
</dbReference>
<evidence type="ECO:0000256" key="1">
    <source>
        <dbReference type="ARBA" id="ARBA00001962"/>
    </source>
</evidence>
<organism evidence="7 8">
    <name type="scientific">Geothrix limicola</name>
    <dbReference type="NCBI Taxonomy" id="2927978"/>
    <lineage>
        <taxon>Bacteria</taxon>
        <taxon>Pseudomonadati</taxon>
        <taxon>Acidobacteriota</taxon>
        <taxon>Holophagae</taxon>
        <taxon>Holophagales</taxon>
        <taxon>Holophagaceae</taxon>
        <taxon>Geothrix</taxon>
    </lineage>
</organism>
<keyword evidence="3" id="KW-0560">Oxidoreductase</keyword>
<keyword evidence="8" id="KW-1185">Reference proteome</keyword>
<dbReference type="InterPro" id="IPR001670">
    <property type="entry name" value="ADH_Fe/GldA"/>
</dbReference>
<evidence type="ECO:0000259" key="5">
    <source>
        <dbReference type="Pfam" id="PF00465"/>
    </source>
</evidence>
<gene>
    <name evidence="7" type="ORF">GETHLI_21060</name>
</gene>
<accession>A0ABQ5QHT2</accession>
<evidence type="ECO:0000313" key="8">
    <source>
        <dbReference type="Proteomes" id="UP001165069"/>
    </source>
</evidence>
<dbReference type="CDD" id="cd14860">
    <property type="entry name" value="4HBD_NAD"/>
    <property type="match status" value="1"/>
</dbReference>
<dbReference type="Pfam" id="PF00465">
    <property type="entry name" value="Fe-ADH"/>
    <property type="match status" value="1"/>
</dbReference>
<comment type="caution">
    <text evidence="7">The sequence shown here is derived from an EMBL/GenBank/DDBJ whole genome shotgun (WGS) entry which is preliminary data.</text>
</comment>
<dbReference type="PANTHER" id="PTHR11496">
    <property type="entry name" value="ALCOHOL DEHYDROGENASE"/>
    <property type="match status" value="1"/>
</dbReference>
<feature type="domain" description="Alcohol dehydrogenase iron-type/glycerol dehydrogenase GldA" evidence="5">
    <location>
        <begin position="24"/>
        <end position="164"/>
    </location>
</feature>
<dbReference type="PROSITE" id="PS00060">
    <property type="entry name" value="ADH_IRON_2"/>
    <property type="match status" value="1"/>
</dbReference>
<dbReference type="Pfam" id="PF25137">
    <property type="entry name" value="ADH_Fe_C"/>
    <property type="match status" value="1"/>
</dbReference>
<comment type="cofactor">
    <cofactor evidence="1">
        <name>Fe cation</name>
        <dbReference type="ChEBI" id="CHEBI:24875"/>
    </cofactor>
</comment>
<dbReference type="InterPro" id="IPR039697">
    <property type="entry name" value="Alcohol_dehydrogenase_Fe"/>
</dbReference>
<name>A0ABQ5QHT2_9BACT</name>
<evidence type="ECO:0000256" key="4">
    <source>
        <dbReference type="ARBA" id="ARBA00023027"/>
    </source>
</evidence>
<protein>
    <submittedName>
        <fullName evidence="7">4-hydroxybutyrate dehydrogenase</fullName>
    </submittedName>
</protein>
<evidence type="ECO:0000313" key="7">
    <source>
        <dbReference type="EMBL" id="GLH73604.1"/>
    </source>
</evidence>
<dbReference type="PANTHER" id="PTHR11496:SF102">
    <property type="entry name" value="ALCOHOL DEHYDROGENASE 4"/>
    <property type="match status" value="1"/>
</dbReference>
<dbReference type="SUPFAM" id="SSF56796">
    <property type="entry name" value="Dehydroquinate synthase-like"/>
    <property type="match status" value="1"/>
</dbReference>
<sequence>MQLFSLKTRLSRFDTFAAFAEAFQLSERDLVITHEFLHAPFMKALDLRCHVVMQEHYGAGEPSDVMMNSILGDVKGLVFDRVIAVGGGTVIDIAKLFVLEGLEDVVQAFDRTIPIVKAKQLVILPTTCGTGSEVTNLSIAEITSKHTKMGLADDAILADDAVIIPELLKGLPFKFYTYSAIDAFIHAVESYVSPKSNPYTQLYAKAAVELILDVFSRIVAEGPEYRFQRLEDMLMASNFAGIAFGNTGVGAVHALSYPLGGTYHVPHGEANYQFFTAVFKRYQAKQPQGRIQELNALLAGLLHCGQDSVYDRLDLLFGQLLQKNNLRFYGMKREEIETFADTVMQKQGRLLANNYVALTRDEIRDIYQSLF</sequence>
<keyword evidence="4" id="KW-0520">NAD</keyword>
<evidence type="ECO:0000256" key="3">
    <source>
        <dbReference type="ARBA" id="ARBA00023002"/>
    </source>
</evidence>
<reference evidence="7 8" key="1">
    <citation type="journal article" date="2023" name="Antonie Van Leeuwenhoek">
        <title>Mesoterricola silvestris gen. nov., sp. nov., Mesoterricola sediminis sp. nov., Geothrix oryzae sp. nov., Geothrix edaphica sp. nov., Geothrix rubra sp. nov., and Geothrix limicola sp. nov., six novel members of Acidobacteriota isolated from soils.</title>
        <authorList>
            <person name="Itoh H."/>
            <person name="Sugisawa Y."/>
            <person name="Mise K."/>
            <person name="Xu Z."/>
            <person name="Kuniyasu M."/>
            <person name="Ushijima N."/>
            <person name="Kawano K."/>
            <person name="Kobayashi E."/>
            <person name="Shiratori Y."/>
            <person name="Masuda Y."/>
            <person name="Senoo K."/>
        </authorList>
    </citation>
    <scope>NUCLEOTIDE SEQUENCE [LARGE SCALE GENOMIC DNA]</scope>
    <source>
        <strain evidence="7 8">Red804</strain>
    </source>
</reference>
<dbReference type="InterPro" id="IPR056798">
    <property type="entry name" value="ADH_Fe_C"/>
</dbReference>
<dbReference type="InterPro" id="IPR018211">
    <property type="entry name" value="ADH_Fe_CS"/>
</dbReference>
<comment type="similarity">
    <text evidence="2">Belongs to the iron-containing alcohol dehydrogenase family.</text>
</comment>
<dbReference type="RefSeq" id="WP_285574979.1">
    <property type="nucleotide sequence ID" value="NZ_BSDE01000003.1"/>
</dbReference>
<dbReference type="Gene3D" id="3.40.50.1970">
    <property type="match status" value="1"/>
</dbReference>
<evidence type="ECO:0000256" key="2">
    <source>
        <dbReference type="ARBA" id="ARBA00007358"/>
    </source>
</evidence>
<dbReference type="Proteomes" id="UP001165069">
    <property type="component" value="Unassembled WGS sequence"/>
</dbReference>
<feature type="domain" description="Fe-containing alcohol dehydrogenase-like C-terminal" evidence="6">
    <location>
        <begin position="178"/>
        <end position="370"/>
    </location>
</feature>
<dbReference type="EMBL" id="BSDE01000003">
    <property type="protein sequence ID" value="GLH73604.1"/>
    <property type="molecule type" value="Genomic_DNA"/>
</dbReference>
<proteinExistence type="inferred from homology"/>
<evidence type="ECO:0000259" key="6">
    <source>
        <dbReference type="Pfam" id="PF25137"/>
    </source>
</evidence>